<accession>A0A151GXA0</accession>
<keyword evidence="2" id="KW-0732">Signal</keyword>
<dbReference type="EMBL" id="LAYC01000001">
    <property type="protein sequence ID" value="KYK61662.1"/>
    <property type="molecule type" value="Genomic_DNA"/>
</dbReference>
<evidence type="ECO:0000313" key="4">
    <source>
        <dbReference type="Proteomes" id="UP000076580"/>
    </source>
</evidence>
<feature type="region of interest" description="Disordered" evidence="1">
    <location>
        <begin position="199"/>
        <end position="218"/>
    </location>
</feature>
<evidence type="ECO:0000256" key="2">
    <source>
        <dbReference type="SAM" id="SignalP"/>
    </source>
</evidence>
<evidence type="ECO:0000256" key="1">
    <source>
        <dbReference type="SAM" id="MobiDB-lite"/>
    </source>
</evidence>
<reference evidence="3 4" key="1">
    <citation type="journal article" date="2016" name="Sci. Rep.">
        <title>Insights into Adaptations to a Near-Obligate Nematode Endoparasitic Lifestyle from the Finished Genome of Drechmeria coniospora.</title>
        <authorList>
            <person name="Zhang L."/>
            <person name="Zhou Z."/>
            <person name="Guo Q."/>
            <person name="Fokkens L."/>
            <person name="Miskei M."/>
            <person name="Pocsi I."/>
            <person name="Zhang W."/>
            <person name="Chen M."/>
            <person name="Wang L."/>
            <person name="Sun Y."/>
            <person name="Donzelli B.G."/>
            <person name="Gibson D.M."/>
            <person name="Nelson D.R."/>
            <person name="Luo J.G."/>
            <person name="Rep M."/>
            <person name="Liu H."/>
            <person name="Yang S."/>
            <person name="Wang J."/>
            <person name="Krasnoff S.B."/>
            <person name="Xu Y."/>
            <person name="Molnar I."/>
            <person name="Lin M."/>
        </authorList>
    </citation>
    <scope>NUCLEOTIDE SEQUENCE [LARGE SCALE GENOMIC DNA]</scope>
    <source>
        <strain evidence="3 4">ARSEF 6962</strain>
    </source>
</reference>
<dbReference type="RefSeq" id="XP_040661014.1">
    <property type="nucleotide sequence ID" value="XM_040800131.1"/>
</dbReference>
<proteinExistence type="predicted"/>
<dbReference type="AlphaFoldDB" id="A0A151GXA0"/>
<dbReference type="STRING" id="98403.A0A151GXA0"/>
<feature type="compositionally biased region" description="Low complexity" evidence="1">
    <location>
        <begin position="114"/>
        <end position="124"/>
    </location>
</feature>
<keyword evidence="4" id="KW-1185">Reference proteome</keyword>
<evidence type="ECO:0000313" key="3">
    <source>
        <dbReference type="EMBL" id="KYK61662.1"/>
    </source>
</evidence>
<feature type="region of interest" description="Disordered" evidence="1">
    <location>
        <begin position="104"/>
        <end position="124"/>
    </location>
</feature>
<organism evidence="3 4">
    <name type="scientific">Drechmeria coniospora</name>
    <name type="common">Nematophagous fungus</name>
    <name type="synonym">Meria coniospora</name>
    <dbReference type="NCBI Taxonomy" id="98403"/>
    <lineage>
        <taxon>Eukaryota</taxon>
        <taxon>Fungi</taxon>
        <taxon>Dikarya</taxon>
        <taxon>Ascomycota</taxon>
        <taxon>Pezizomycotina</taxon>
        <taxon>Sordariomycetes</taxon>
        <taxon>Hypocreomycetidae</taxon>
        <taxon>Hypocreales</taxon>
        <taxon>Ophiocordycipitaceae</taxon>
        <taxon>Drechmeria</taxon>
    </lineage>
</organism>
<feature type="signal peptide" evidence="2">
    <location>
        <begin position="1"/>
        <end position="19"/>
    </location>
</feature>
<protein>
    <submittedName>
        <fullName evidence="3">Uncharacterized protein</fullName>
    </submittedName>
</protein>
<name>A0A151GXA0_DRECN</name>
<sequence length="250" mass="25059">MRVTTSVVVLGSLASAVAAAAAAAGSFQFPESVPLHSRQTQGPSYQCHANCGYAIQNSVREGYCNDDAWLDLLDGCLDCALEYNIWQHYGNKVGAAAEKCGLDASPRQPGNGQSSAAPTSAAPATTVTGTSSAVVVQPTTATGASSAVIVQPTTATGASSAVVVQPTTAVSSALRPSPPSFSPTKVSTIAGSGVTTSASAPVTRIGHGNTTASAPSSSVTVSAGSSRAIDGVHPRMLLAFGAAWFVTRLY</sequence>
<feature type="chain" id="PRO_5007581028" evidence="2">
    <location>
        <begin position="20"/>
        <end position="250"/>
    </location>
</feature>
<dbReference type="GeneID" id="63715448"/>
<gene>
    <name evidence="3" type="ORF">DCS_02805</name>
</gene>
<dbReference type="InParanoid" id="A0A151GXA0"/>
<dbReference type="Proteomes" id="UP000076580">
    <property type="component" value="Chromosome 01"/>
</dbReference>
<comment type="caution">
    <text evidence="3">The sequence shown here is derived from an EMBL/GenBank/DDBJ whole genome shotgun (WGS) entry which is preliminary data.</text>
</comment>